<keyword evidence="2" id="KW-0805">Transcription regulation</keyword>
<dbReference type="InterPro" id="IPR036390">
    <property type="entry name" value="WH_DNA-bd_sf"/>
</dbReference>
<evidence type="ECO:0000313" key="6">
    <source>
        <dbReference type="EMBL" id="ASB91104.1"/>
    </source>
</evidence>
<dbReference type="PANTHER" id="PTHR30126">
    <property type="entry name" value="HTH-TYPE TRANSCRIPTIONAL REGULATOR"/>
    <property type="match status" value="1"/>
</dbReference>
<accession>A0ABN5ANB1</accession>
<comment type="similarity">
    <text evidence="1">Belongs to the LysR transcriptional regulatory family.</text>
</comment>
<dbReference type="Gene3D" id="1.10.10.10">
    <property type="entry name" value="Winged helix-like DNA-binding domain superfamily/Winged helix DNA-binding domain"/>
    <property type="match status" value="1"/>
</dbReference>
<keyword evidence="4" id="KW-0804">Transcription</keyword>
<protein>
    <submittedName>
        <fullName evidence="6">HTH-type transcriptional regulator YbhD</fullName>
    </submittedName>
</protein>
<dbReference type="SUPFAM" id="SSF53850">
    <property type="entry name" value="Periplasmic binding protein-like II"/>
    <property type="match status" value="1"/>
</dbReference>
<dbReference type="GeneID" id="92851459"/>
<dbReference type="InterPro" id="IPR000847">
    <property type="entry name" value="LysR_HTH_N"/>
</dbReference>
<reference evidence="6 7" key="1">
    <citation type="submission" date="2017-06" db="EMBL/GenBank/DDBJ databases">
        <title>Genome sequence of Bacillus sonorensis strain SRCM101395.</title>
        <authorList>
            <person name="Cho S.H."/>
        </authorList>
    </citation>
    <scope>NUCLEOTIDE SEQUENCE [LARGE SCALE GENOMIC DNA]</scope>
    <source>
        <strain evidence="6 7">SRCM101395</strain>
    </source>
</reference>
<dbReference type="Proteomes" id="UP000196877">
    <property type="component" value="Chromosome"/>
</dbReference>
<dbReference type="PROSITE" id="PS50931">
    <property type="entry name" value="HTH_LYSR"/>
    <property type="match status" value="1"/>
</dbReference>
<keyword evidence="3" id="KW-0238">DNA-binding</keyword>
<gene>
    <name evidence="6" type="ORF">S101395_04616</name>
</gene>
<evidence type="ECO:0000313" key="7">
    <source>
        <dbReference type="Proteomes" id="UP000196877"/>
    </source>
</evidence>
<dbReference type="PANTHER" id="PTHR30126:SF40">
    <property type="entry name" value="HTH-TYPE TRANSCRIPTIONAL REGULATOR GLTR"/>
    <property type="match status" value="1"/>
</dbReference>
<evidence type="ECO:0000256" key="4">
    <source>
        <dbReference type="ARBA" id="ARBA00023163"/>
    </source>
</evidence>
<dbReference type="SUPFAM" id="SSF46785">
    <property type="entry name" value="Winged helix' DNA-binding domain"/>
    <property type="match status" value="1"/>
</dbReference>
<evidence type="ECO:0000256" key="1">
    <source>
        <dbReference type="ARBA" id="ARBA00009437"/>
    </source>
</evidence>
<evidence type="ECO:0000256" key="3">
    <source>
        <dbReference type="ARBA" id="ARBA00023125"/>
    </source>
</evidence>
<keyword evidence="7" id="KW-1185">Reference proteome</keyword>
<dbReference type="Pfam" id="PF03466">
    <property type="entry name" value="LysR_substrate"/>
    <property type="match status" value="1"/>
</dbReference>
<dbReference type="EMBL" id="CP021920">
    <property type="protein sequence ID" value="ASB91104.1"/>
    <property type="molecule type" value="Genomic_DNA"/>
</dbReference>
<organism evidence="6 7">
    <name type="scientific">Bacillus sonorensis</name>
    <dbReference type="NCBI Taxonomy" id="119858"/>
    <lineage>
        <taxon>Bacteria</taxon>
        <taxon>Bacillati</taxon>
        <taxon>Bacillota</taxon>
        <taxon>Bacilli</taxon>
        <taxon>Bacillales</taxon>
        <taxon>Bacillaceae</taxon>
        <taxon>Bacillus</taxon>
    </lineage>
</organism>
<dbReference type="CDD" id="cd05466">
    <property type="entry name" value="PBP2_LTTR_substrate"/>
    <property type="match status" value="1"/>
</dbReference>
<name>A0ABN5ANB1_9BACI</name>
<evidence type="ECO:0000259" key="5">
    <source>
        <dbReference type="PROSITE" id="PS50931"/>
    </source>
</evidence>
<sequence>MDIENMKAFVSVAELNSISAAAVKLNHLQSNMTAKMKKIEAHYGQELLIRSSKGVQLTKEGEVLYQQFKKMLLLWEETENKMKKYDPVLRIGTMISVGGRQLAGSLSTLYQMHPNLSVTLKTGSTEYIEEQLLLGNIDIAHAIGSMGNKNIHYEQLGVEEMVIIGEGIGENTRLEEYIEGKSVLILSDKCLYLSILNNMFADMNITRGETIEVGDIQTLVQLASIGMGISLVSKRVAKRFKTGPYLEAPPSYRYVNTYMITRLHHQLTPIEKQFRELSQSLMYND</sequence>
<dbReference type="Gene3D" id="3.40.190.290">
    <property type="match status" value="1"/>
</dbReference>
<dbReference type="Pfam" id="PF00126">
    <property type="entry name" value="HTH_1"/>
    <property type="match status" value="1"/>
</dbReference>
<proteinExistence type="inferred from homology"/>
<dbReference type="RefSeq" id="WP_006638637.1">
    <property type="nucleotide sequence ID" value="NZ_BORD01000009.1"/>
</dbReference>
<dbReference type="InterPro" id="IPR036388">
    <property type="entry name" value="WH-like_DNA-bd_sf"/>
</dbReference>
<evidence type="ECO:0000256" key="2">
    <source>
        <dbReference type="ARBA" id="ARBA00023015"/>
    </source>
</evidence>
<dbReference type="InterPro" id="IPR005119">
    <property type="entry name" value="LysR_subst-bd"/>
</dbReference>
<feature type="domain" description="HTH lysR-type" evidence="5">
    <location>
        <begin position="1"/>
        <end position="58"/>
    </location>
</feature>